<dbReference type="Proteomes" id="UP001206878">
    <property type="component" value="Unassembled WGS sequence"/>
</dbReference>
<evidence type="ECO:0000313" key="1">
    <source>
        <dbReference type="EMBL" id="MCR6679706.1"/>
    </source>
</evidence>
<name>A0AAW5MUV3_9ESCH</name>
<protein>
    <recommendedName>
        <fullName evidence="3">1-acyl-sn-glycerol-3-phosphate acyltransferase</fullName>
    </recommendedName>
</protein>
<evidence type="ECO:0000313" key="2">
    <source>
        <dbReference type="Proteomes" id="UP001206878"/>
    </source>
</evidence>
<comment type="caution">
    <text evidence="1">The sequence shown here is derived from an EMBL/GenBank/DDBJ whole genome shotgun (WGS) entry which is preliminary data.</text>
</comment>
<gene>
    <name evidence="1" type="ORF">NVV43_30320</name>
</gene>
<dbReference type="EMBL" id="JANPXH010001653">
    <property type="protein sequence ID" value="MCR6679706.1"/>
    <property type="molecule type" value="Genomic_DNA"/>
</dbReference>
<accession>A0AAW5MUV3</accession>
<sequence length="62" mass="6973">PRDRGPRPWPGGHVTVRIGTPFRVGDEIPADLDRKTAKSRATDVIMRRIAALLPERQRGPYV</sequence>
<dbReference type="SUPFAM" id="SSF69593">
    <property type="entry name" value="Glycerol-3-phosphate (1)-acyltransferase"/>
    <property type="match status" value="1"/>
</dbReference>
<dbReference type="AlphaFoldDB" id="A0AAW5MUV3"/>
<evidence type="ECO:0008006" key="3">
    <source>
        <dbReference type="Google" id="ProtNLM"/>
    </source>
</evidence>
<feature type="non-terminal residue" evidence="1">
    <location>
        <position position="1"/>
    </location>
</feature>
<proteinExistence type="predicted"/>
<organism evidence="1 2">
    <name type="scientific">Escherichia marmotae</name>
    <dbReference type="NCBI Taxonomy" id="1499973"/>
    <lineage>
        <taxon>Bacteria</taxon>
        <taxon>Pseudomonadati</taxon>
        <taxon>Pseudomonadota</taxon>
        <taxon>Gammaproteobacteria</taxon>
        <taxon>Enterobacterales</taxon>
        <taxon>Enterobacteriaceae</taxon>
        <taxon>Escherichia</taxon>
    </lineage>
</organism>
<reference evidence="1" key="1">
    <citation type="submission" date="2022-07" db="EMBL/GenBank/DDBJ databases">
        <title>Diversity of ethanolamine utilization by human commensal Escherichia coli.</title>
        <authorList>
            <person name="Jubelin G."/>
        </authorList>
    </citation>
    <scope>NUCLEOTIDE SEQUENCE</scope>
    <source>
        <strain evidence="1">S1</strain>
    </source>
</reference>